<feature type="region of interest" description="Disordered" evidence="1">
    <location>
        <begin position="89"/>
        <end position="108"/>
    </location>
</feature>
<comment type="caution">
    <text evidence="2">The sequence shown here is derived from an EMBL/GenBank/DDBJ whole genome shotgun (WGS) entry which is preliminary data.</text>
</comment>
<evidence type="ECO:0000313" key="3">
    <source>
        <dbReference type="Proteomes" id="UP000886998"/>
    </source>
</evidence>
<dbReference type="EMBL" id="BMAV01017427">
    <property type="protein sequence ID" value="GFY69056.1"/>
    <property type="molecule type" value="Genomic_DNA"/>
</dbReference>
<proteinExistence type="predicted"/>
<reference evidence="2" key="1">
    <citation type="submission" date="2020-08" db="EMBL/GenBank/DDBJ databases">
        <title>Multicomponent nature underlies the extraordinary mechanical properties of spider dragline silk.</title>
        <authorList>
            <person name="Kono N."/>
            <person name="Nakamura H."/>
            <person name="Mori M."/>
            <person name="Yoshida Y."/>
            <person name="Ohtoshi R."/>
            <person name="Malay A.D."/>
            <person name="Moran D.A.P."/>
            <person name="Tomita M."/>
            <person name="Numata K."/>
            <person name="Arakawa K."/>
        </authorList>
    </citation>
    <scope>NUCLEOTIDE SEQUENCE</scope>
</reference>
<organism evidence="2 3">
    <name type="scientific">Trichonephila inaurata madagascariensis</name>
    <dbReference type="NCBI Taxonomy" id="2747483"/>
    <lineage>
        <taxon>Eukaryota</taxon>
        <taxon>Metazoa</taxon>
        <taxon>Ecdysozoa</taxon>
        <taxon>Arthropoda</taxon>
        <taxon>Chelicerata</taxon>
        <taxon>Arachnida</taxon>
        <taxon>Araneae</taxon>
        <taxon>Araneomorphae</taxon>
        <taxon>Entelegynae</taxon>
        <taxon>Araneoidea</taxon>
        <taxon>Nephilidae</taxon>
        <taxon>Trichonephila</taxon>
        <taxon>Trichonephila inaurata</taxon>
    </lineage>
</organism>
<protein>
    <submittedName>
        <fullName evidence="2">Uncharacterized protein</fullName>
    </submittedName>
</protein>
<gene>
    <name evidence="2" type="ORF">TNIN_77281</name>
</gene>
<name>A0A8X6YA94_9ARAC</name>
<dbReference type="OrthoDB" id="412981at2759"/>
<evidence type="ECO:0000313" key="2">
    <source>
        <dbReference type="EMBL" id="GFY69056.1"/>
    </source>
</evidence>
<accession>A0A8X6YA94</accession>
<sequence length="108" mass="12041">MTQCPPLKAEINRLQRSIHAELKKTKEHAWDSLLADANFDVDSLHKIIARGNRKNTSCPLLLGFRGLVYGTKEKADLFVDSLEESFTENRTPGTTTILKSGQDSSNLP</sequence>
<keyword evidence="3" id="KW-1185">Reference proteome</keyword>
<evidence type="ECO:0000256" key="1">
    <source>
        <dbReference type="SAM" id="MobiDB-lite"/>
    </source>
</evidence>
<dbReference type="Proteomes" id="UP000886998">
    <property type="component" value="Unassembled WGS sequence"/>
</dbReference>
<dbReference type="AlphaFoldDB" id="A0A8X6YA94"/>